<dbReference type="GO" id="GO:0016020">
    <property type="term" value="C:membrane"/>
    <property type="evidence" value="ECO:0007669"/>
    <property type="project" value="InterPro"/>
</dbReference>
<keyword evidence="4" id="KW-1185">Reference proteome</keyword>
<proteinExistence type="inferred from homology"/>
<evidence type="ECO:0000256" key="1">
    <source>
        <dbReference type="ARBA" id="ARBA00009045"/>
    </source>
</evidence>
<reference evidence="3 4" key="1">
    <citation type="journal article" date="2018" name="Sci. Data">
        <title>The draft genome sequence of cork oak.</title>
        <authorList>
            <person name="Ramos A.M."/>
            <person name="Usie A."/>
            <person name="Barbosa P."/>
            <person name="Barros P.M."/>
            <person name="Capote T."/>
            <person name="Chaves I."/>
            <person name="Simoes F."/>
            <person name="Abreu I."/>
            <person name="Carrasquinho I."/>
            <person name="Faro C."/>
            <person name="Guimaraes J.B."/>
            <person name="Mendonca D."/>
            <person name="Nobrega F."/>
            <person name="Rodrigues L."/>
            <person name="Saibo N.J.M."/>
            <person name="Varela M.C."/>
            <person name="Egas C."/>
            <person name="Matos J."/>
            <person name="Miguel C.M."/>
            <person name="Oliveira M.M."/>
            <person name="Ricardo C.P."/>
            <person name="Goncalves S."/>
        </authorList>
    </citation>
    <scope>NUCLEOTIDE SEQUENCE [LARGE SCALE GENOMIC DNA]</scope>
    <source>
        <strain evidence="4">cv. HL8</strain>
    </source>
</reference>
<keyword evidence="2" id="KW-1133">Transmembrane helix</keyword>
<dbReference type="PANTHER" id="PTHR22936">
    <property type="entry name" value="RHOMBOID-RELATED"/>
    <property type="match status" value="1"/>
</dbReference>
<evidence type="ECO:0000256" key="2">
    <source>
        <dbReference type="SAM" id="Phobius"/>
    </source>
</evidence>
<name>A0AAW0IUG5_QUESU</name>
<accession>A0AAW0IUG5</accession>
<feature type="transmembrane region" description="Helical" evidence="2">
    <location>
        <begin position="110"/>
        <end position="134"/>
    </location>
</feature>
<comment type="similarity">
    <text evidence="1">Belongs to the peptidase S54 family.</text>
</comment>
<evidence type="ECO:0000313" key="3">
    <source>
        <dbReference type="EMBL" id="KAK7817731.1"/>
    </source>
</evidence>
<feature type="transmembrane region" description="Helical" evidence="2">
    <location>
        <begin position="6"/>
        <end position="24"/>
    </location>
</feature>
<protein>
    <submittedName>
        <fullName evidence="3">Rhomboid-like protein 5</fullName>
    </submittedName>
</protein>
<dbReference type="GO" id="GO:0006508">
    <property type="term" value="P:proteolysis"/>
    <property type="evidence" value="ECO:0007669"/>
    <property type="project" value="InterPro"/>
</dbReference>
<feature type="transmembrane region" description="Helical" evidence="2">
    <location>
        <begin position="79"/>
        <end position="98"/>
    </location>
</feature>
<feature type="transmembrane region" description="Helical" evidence="2">
    <location>
        <begin position="45"/>
        <end position="67"/>
    </location>
</feature>
<sequence>MDAMVFSLALVLNVLFVMPGNWDWHHPMVSELLANWIIFAKKVTFSFYSLYLWMCAELVTPVLIIAINCPLRFLPRVNNLAQFKGFLSGFPLGFILLIRPQFGYKSRHKCQSICLFFTIIITCYRITTLVLLIIG</sequence>
<organism evidence="3 4">
    <name type="scientific">Quercus suber</name>
    <name type="common">Cork oak</name>
    <dbReference type="NCBI Taxonomy" id="58331"/>
    <lineage>
        <taxon>Eukaryota</taxon>
        <taxon>Viridiplantae</taxon>
        <taxon>Streptophyta</taxon>
        <taxon>Embryophyta</taxon>
        <taxon>Tracheophyta</taxon>
        <taxon>Spermatophyta</taxon>
        <taxon>Magnoliopsida</taxon>
        <taxon>eudicotyledons</taxon>
        <taxon>Gunneridae</taxon>
        <taxon>Pentapetalae</taxon>
        <taxon>rosids</taxon>
        <taxon>fabids</taxon>
        <taxon>Fagales</taxon>
        <taxon>Fagaceae</taxon>
        <taxon>Quercus</taxon>
    </lineage>
</organism>
<dbReference type="EMBL" id="PKMF04000864">
    <property type="protein sequence ID" value="KAK7817731.1"/>
    <property type="molecule type" value="Genomic_DNA"/>
</dbReference>
<dbReference type="PANTHER" id="PTHR22936:SF77">
    <property type="entry name" value="RHOMBOID-LIKE PROTEIN 1"/>
    <property type="match status" value="1"/>
</dbReference>
<comment type="caution">
    <text evidence="3">The sequence shown here is derived from an EMBL/GenBank/DDBJ whole genome shotgun (WGS) entry which is preliminary data.</text>
</comment>
<keyword evidence="2" id="KW-0812">Transmembrane</keyword>
<dbReference type="Proteomes" id="UP000237347">
    <property type="component" value="Unassembled WGS sequence"/>
</dbReference>
<keyword evidence="2" id="KW-0472">Membrane</keyword>
<gene>
    <name evidence="3" type="primary">RBL5_1</name>
    <name evidence="3" type="ORF">CFP56_042447</name>
</gene>
<evidence type="ECO:0000313" key="4">
    <source>
        <dbReference type="Proteomes" id="UP000237347"/>
    </source>
</evidence>
<dbReference type="InterPro" id="IPR002610">
    <property type="entry name" value="Peptidase_S54_rhomboid-like"/>
</dbReference>
<dbReference type="AlphaFoldDB" id="A0AAW0IUG5"/>